<dbReference type="OrthoDB" id="10259622at2759"/>
<protein>
    <recommendedName>
        <fullName evidence="2">BAH domain-containing protein</fullName>
    </recommendedName>
</protein>
<reference evidence="3 4" key="1">
    <citation type="journal article" date="2016" name="Mol. Biol. Evol.">
        <title>Comparative Genomics of Early-Diverging Mushroom-Forming Fungi Provides Insights into the Origins of Lignocellulose Decay Capabilities.</title>
        <authorList>
            <person name="Nagy L.G."/>
            <person name="Riley R."/>
            <person name="Tritt A."/>
            <person name="Adam C."/>
            <person name="Daum C."/>
            <person name="Floudas D."/>
            <person name="Sun H."/>
            <person name="Yadav J.S."/>
            <person name="Pangilinan J."/>
            <person name="Larsson K.H."/>
            <person name="Matsuura K."/>
            <person name="Barry K."/>
            <person name="Labutti K."/>
            <person name="Kuo R."/>
            <person name="Ohm R.A."/>
            <person name="Bhattacharya S.S."/>
            <person name="Shirouzu T."/>
            <person name="Yoshinaga Y."/>
            <person name="Martin F.M."/>
            <person name="Grigoriev I.V."/>
            <person name="Hibbett D.S."/>
        </authorList>
    </citation>
    <scope>NUCLEOTIDE SEQUENCE [LARGE SCALE GENOMIC DNA]</scope>
    <source>
        <strain evidence="3 4">HHB14362 ss-1</strain>
    </source>
</reference>
<organism evidence="3 4">
    <name type="scientific">Neolentinus lepideus HHB14362 ss-1</name>
    <dbReference type="NCBI Taxonomy" id="1314782"/>
    <lineage>
        <taxon>Eukaryota</taxon>
        <taxon>Fungi</taxon>
        <taxon>Dikarya</taxon>
        <taxon>Basidiomycota</taxon>
        <taxon>Agaricomycotina</taxon>
        <taxon>Agaricomycetes</taxon>
        <taxon>Gloeophyllales</taxon>
        <taxon>Gloeophyllaceae</taxon>
        <taxon>Neolentinus</taxon>
    </lineage>
</organism>
<accession>A0A165UJR8</accession>
<sequence>MAGGEDLRRSAARTGMAKKSTVKTNSNHGAPSDAEWEKMDRATAFKDNVVSNEDNADSETFRKGDTAILLPYPTKPDDPLPLHDFWVAKIRGIRHRVVRGRPDVWVRIQWYYSPNDVKAIIKSFDASKCGKYERIFSDDFVTVSSSCFSDLVTVKEYVDSNLDQQDICANEFYMRYDLEHKARIIHPKHIGTCLCGIPYNPDRDLMHLCPRPSCRRWYHRVCLVNQGCVENNTTKRGREDRLLALSPDSDESFPLAAYKNPVPVPAHSRGKCTVTSKGRGKGKSIVHVTPLETLPEELVEIARLPIIKGAKAGGIVGNVRGVVAARRMVYAALEGRELVPEEWEELVTCMALQEMGGREEDEVPPVDIWKGIFFGCV</sequence>
<name>A0A165UJR8_9AGAM</name>
<dbReference type="InParanoid" id="A0A165UJR8"/>
<keyword evidence="4" id="KW-1185">Reference proteome</keyword>
<dbReference type="PANTHER" id="PTHR46364">
    <property type="entry name" value="OS08G0421900 PROTEIN"/>
    <property type="match status" value="1"/>
</dbReference>
<dbReference type="Gene3D" id="2.30.30.490">
    <property type="match status" value="1"/>
</dbReference>
<gene>
    <name evidence="3" type="ORF">NEOLEDRAFT_909545</name>
</gene>
<proteinExistence type="predicted"/>
<dbReference type="InterPro" id="IPR001025">
    <property type="entry name" value="BAH_dom"/>
</dbReference>
<dbReference type="AlphaFoldDB" id="A0A165UJR8"/>
<dbReference type="Proteomes" id="UP000076761">
    <property type="component" value="Unassembled WGS sequence"/>
</dbReference>
<dbReference type="PROSITE" id="PS51038">
    <property type="entry name" value="BAH"/>
    <property type="match status" value="1"/>
</dbReference>
<evidence type="ECO:0000259" key="2">
    <source>
        <dbReference type="PROSITE" id="PS51038"/>
    </source>
</evidence>
<evidence type="ECO:0000313" key="4">
    <source>
        <dbReference type="Proteomes" id="UP000076761"/>
    </source>
</evidence>
<dbReference type="InterPro" id="IPR043151">
    <property type="entry name" value="BAH_sf"/>
</dbReference>
<dbReference type="EMBL" id="KV425558">
    <property type="protein sequence ID" value="KZT28278.1"/>
    <property type="molecule type" value="Genomic_DNA"/>
</dbReference>
<evidence type="ECO:0000313" key="3">
    <source>
        <dbReference type="EMBL" id="KZT28278.1"/>
    </source>
</evidence>
<dbReference type="SUPFAM" id="SSF57903">
    <property type="entry name" value="FYVE/PHD zinc finger"/>
    <property type="match status" value="1"/>
</dbReference>
<evidence type="ECO:0000256" key="1">
    <source>
        <dbReference type="SAM" id="MobiDB-lite"/>
    </source>
</evidence>
<feature type="domain" description="BAH" evidence="2">
    <location>
        <begin position="59"/>
        <end position="189"/>
    </location>
</feature>
<feature type="region of interest" description="Disordered" evidence="1">
    <location>
        <begin position="1"/>
        <end position="38"/>
    </location>
</feature>
<dbReference type="GO" id="GO:0003682">
    <property type="term" value="F:chromatin binding"/>
    <property type="evidence" value="ECO:0007669"/>
    <property type="project" value="InterPro"/>
</dbReference>
<dbReference type="STRING" id="1314782.A0A165UJR8"/>
<dbReference type="InterPro" id="IPR011011">
    <property type="entry name" value="Znf_FYVE_PHD"/>
</dbReference>